<dbReference type="Proteomes" id="UP000073492">
    <property type="component" value="Unassembled WGS sequence"/>
</dbReference>
<evidence type="ECO:0000313" key="3">
    <source>
        <dbReference type="EMBL" id="KXT07810.1"/>
    </source>
</evidence>
<organism evidence="3 4">
    <name type="scientific">Pseudocercospora musae</name>
    <dbReference type="NCBI Taxonomy" id="113226"/>
    <lineage>
        <taxon>Eukaryota</taxon>
        <taxon>Fungi</taxon>
        <taxon>Dikarya</taxon>
        <taxon>Ascomycota</taxon>
        <taxon>Pezizomycotina</taxon>
        <taxon>Dothideomycetes</taxon>
        <taxon>Dothideomycetidae</taxon>
        <taxon>Mycosphaerellales</taxon>
        <taxon>Mycosphaerellaceae</taxon>
        <taxon>Pseudocercospora</taxon>
    </lineage>
</organism>
<dbReference type="GO" id="GO:0008237">
    <property type="term" value="F:metallopeptidase activity"/>
    <property type="evidence" value="ECO:0007669"/>
    <property type="project" value="InterPro"/>
</dbReference>
<dbReference type="EMBL" id="LFZO01000528">
    <property type="protein sequence ID" value="KXT07810.1"/>
    <property type="molecule type" value="Genomic_DNA"/>
</dbReference>
<dbReference type="InterPro" id="IPR024079">
    <property type="entry name" value="MetalloPept_cat_dom_sf"/>
</dbReference>
<evidence type="ECO:0000256" key="2">
    <source>
        <dbReference type="SAM" id="SignalP"/>
    </source>
</evidence>
<proteinExistence type="predicted"/>
<dbReference type="SUPFAM" id="SSF55486">
    <property type="entry name" value="Metalloproteases ('zincins'), catalytic domain"/>
    <property type="match status" value="1"/>
</dbReference>
<keyword evidence="4" id="KW-1185">Reference proteome</keyword>
<name>A0A139HZ90_9PEZI</name>
<feature type="signal peptide" evidence="2">
    <location>
        <begin position="1"/>
        <end position="20"/>
    </location>
</feature>
<feature type="compositionally biased region" description="Polar residues" evidence="1">
    <location>
        <begin position="292"/>
        <end position="314"/>
    </location>
</feature>
<sequence>MRFASLIAAAFVALLPFALARRKDYYPDGGPSMATLEEAELMYESFGKGVAGRTIGCLPKRGPYITDAMANAVAMLDLTSKLRGGKRFVPSSDGRIIDLEGSSRPTAEELLRSEERYFGKLSEEKQDTVTATLANALTKLSKVHMMCLEACPRTVAALETRLHNETIHFCPLLFDDGQSWWDIVRIESAHTCRTLTIIHEMMHLADRPFPGMNIGVFPEHTGDQVIPRCKAGESNCKAYGRGAAQTLARHSARLAFQNADNYAFYVADVVLAYTDGMKELERRRQQEVEPSWPSTIEPTTQPDELPNEITSSDTAEPRPDLTKSQEDESQSVTDSTATHLPDDNETSTDVSQPQSVDREPTKTLQDDRQTGVDARVEHGLNGMLKRFFGLSGKSKNVDGVRTSQDAVHASSGGAQRTSLPGQGDRDEL</sequence>
<accession>A0A139HZ90</accession>
<dbReference type="AlphaFoldDB" id="A0A139HZ90"/>
<keyword evidence="2" id="KW-0732">Signal</keyword>
<feature type="chain" id="PRO_5007297027" description="Lysine-specific metallo-endopeptidase domain-containing protein" evidence="2">
    <location>
        <begin position="21"/>
        <end position="428"/>
    </location>
</feature>
<reference evidence="3 4" key="1">
    <citation type="submission" date="2015-07" db="EMBL/GenBank/DDBJ databases">
        <title>Comparative genomics of the Sigatoka disease complex on banana suggests a link between parallel evolutionary changes in Pseudocercospora fijiensis and Pseudocercospora eumusae and increased virulence on the banana host.</title>
        <authorList>
            <person name="Chang T.-C."/>
            <person name="Salvucci A."/>
            <person name="Crous P.W."/>
            <person name="Stergiopoulos I."/>
        </authorList>
    </citation>
    <scope>NUCLEOTIDE SEQUENCE [LARGE SCALE GENOMIC DNA]</scope>
    <source>
        <strain evidence="3 4">CBS 116634</strain>
    </source>
</reference>
<evidence type="ECO:0000256" key="1">
    <source>
        <dbReference type="SAM" id="MobiDB-lite"/>
    </source>
</evidence>
<dbReference type="Gene3D" id="3.40.390.10">
    <property type="entry name" value="Collagenase (Catalytic Domain)"/>
    <property type="match status" value="1"/>
</dbReference>
<protein>
    <recommendedName>
        <fullName evidence="5">Lysine-specific metallo-endopeptidase domain-containing protein</fullName>
    </recommendedName>
</protein>
<evidence type="ECO:0008006" key="5">
    <source>
        <dbReference type="Google" id="ProtNLM"/>
    </source>
</evidence>
<gene>
    <name evidence="3" type="ORF">AC579_10174</name>
</gene>
<comment type="caution">
    <text evidence="3">The sequence shown here is derived from an EMBL/GenBank/DDBJ whole genome shotgun (WGS) entry which is preliminary data.</text>
</comment>
<feature type="compositionally biased region" description="Basic and acidic residues" evidence="1">
    <location>
        <begin position="356"/>
        <end position="373"/>
    </location>
</feature>
<evidence type="ECO:0000313" key="4">
    <source>
        <dbReference type="Proteomes" id="UP000073492"/>
    </source>
</evidence>
<dbReference type="OrthoDB" id="423918at2759"/>
<feature type="region of interest" description="Disordered" evidence="1">
    <location>
        <begin position="392"/>
        <end position="428"/>
    </location>
</feature>
<feature type="region of interest" description="Disordered" evidence="1">
    <location>
        <begin position="282"/>
        <end position="373"/>
    </location>
</feature>
<feature type="compositionally biased region" description="Basic and acidic residues" evidence="1">
    <location>
        <begin position="315"/>
        <end position="326"/>
    </location>
</feature>